<dbReference type="NCBIfam" id="TIGR00797">
    <property type="entry name" value="matE"/>
    <property type="match status" value="1"/>
</dbReference>
<gene>
    <name evidence="7" type="ORF">INT45_002453</name>
</gene>
<feature type="transmembrane region" description="Helical" evidence="6">
    <location>
        <begin position="478"/>
        <end position="496"/>
    </location>
</feature>
<dbReference type="AlphaFoldDB" id="A0A8H7SD23"/>
<evidence type="ECO:0000256" key="6">
    <source>
        <dbReference type="SAM" id="Phobius"/>
    </source>
</evidence>
<evidence type="ECO:0000256" key="3">
    <source>
        <dbReference type="ARBA" id="ARBA00022692"/>
    </source>
</evidence>
<evidence type="ECO:0000256" key="1">
    <source>
        <dbReference type="ARBA" id="ARBA00004141"/>
    </source>
</evidence>
<keyword evidence="8" id="KW-1185">Reference proteome</keyword>
<dbReference type="PANTHER" id="PTHR11206">
    <property type="entry name" value="MULTIDRUG RESISTANCE PROTEIN"/>
    <property type="match status" value="1"/>
</dbReference>
<keyword evidence="5 6" id="KW-0472">Membrane</keyword>
<dbReference type="OrthoDB" id="2126698at2759"/>
<organism evidence="7 8">
    <name type="scientific">Circinella minor</name>
    <dbReference type="NCBI Taxonomy" id="1195481"/>
    <lineage>
        <taxon>Eukaryota</taxon>
        <taxon>Fungi</taxon>
        <taxon>Fungi incertae sedis</taxon>
        <taxon>Mucoromycota</taxon>
        <taxon>Mucoromycotina</taxon>
        <taxon>Mucoromycetes</taxon>
        <taxon>Mucorales</taxon>
        <taxon>Lichtheimiaceae</taxon>
        <taxon>Circinella</taxon>
    </lineage>
</organism>
<evidence type="ECO:0008006" key="9">
    <source>
        <dbReference type="Google" id="ProtNLM"/>
    </source>
</evidence>
<dbReference type="GO" id="GO:0016020">
    <property type="term" value="C:membrane"/>
    <property type="evidence" value="ECO:0007669"/>
    <property type="project" value="UniProtKB-SubCell"/>
</dbReference>
<feature type="transmembrane region" description="Helical" evidence="6">
    <location>
        <begin position="281"/>
        <end position="301"/>
    </location>
</feature>
<dbReference type="CDD" id="cd13132">
    <property type="entry name" value="MATE_eukaryotic"/>
    <property type="match status" value="1"/>
</dbReference>
<accession>A0A8H7SD23</accession>
<dbReference type="GO" id="GO:1990961">
    <property type="term" value="P:xenobiotic detoxification by transmembrane export across the plasma membrane"/>
    <property type="evidence" value="ECO:0007669"/>
    <property type="project" value="InterPro"/>
</dbReference>
<feature type="transmembrane region" description="Helical" evidence="6">
    <location>
        <begin position="508"/>
        <end position="528"/>
    </location>
</feature>
<dbReference type="GO" id="GO:0042910">
    <property type="term" value="F:xenobiotic transmembrane transporter activity"/>
    <property type="evidence" value="ECO:0007669"/>
    <property type="project" value="InterPro"/>
</dbReference>
<proteinExistence type="inferred from homology"/>
<keyword evidence="4 6" id="KW-1133">Transmembrane helix</keyword>
<protein>
    <recommendedName>
        <fullName evidence="9">MATE efflux family protein</fullName>
    </recommendedName>
</protein>
<comment type="similarity">
    <text evidence="2">Belongs to the multi antimicrobial extrusion (MATE) (TC 2.A.66.1) family.</text>
</comment>
<evidence type="ECO:0000313" key="8">
    <source>
        <dbReference type="Proteomes" id="UP000646827"/>
    </source>
</evidence>
<reference evidence="7 8" key="1">
    <citation type="submission" date="2020-12" db="EMBL/GenBank/DDBJ databases">
        <title>Metabolic potential, ecology and presence of endohyphal bacteria is reflected in genomic diversity of Mucoromycotina.</title>
        <authorList>
            <person name="Muszewska A."/>
            <person name="Okrasinska A."/>
            <person name="Steczkiewicz K."/>
            <person name="Drgas O."/>
            <person name="Orlowska M."/>
            <person name="Perlinska-Lenart U."/>
            <person name="Aleksandrzak-Piekarczyk T."/>
            <person name="Szatraj K."/>
            <person name="Zielenkiewicz U."/>
            <person name="Pilsyk S."/>
            <person name="Malc E."/>
            <person name="Mieczkowski P."/>
            <person name="Kruszewska J.S."/>
            <person name="Biernat P."/>
            <person name="Pawlowska J."/>
        </authorList>
    </citation>
    <scope>NUCLEOTIDE SEQUENCE [LARGE SCALE GENOMIC DNA]</scope>
    <source>
        <strain evidence="7 8">CBS 142.35</strain>
    </source>
</reference>
<feature type="transmembrane region" description="Helical" evidence="6">
    <location>
        <begin position="130"/>
        <end position="155"/>
    </location>
</feature>
<dbReference type="Proteomes" id="UP000646827">
    <property type="component" value="Unassembled WGS sequence"/>
</dbReference>
<keyword evidence="3 6" id="KW-0812">Transmembrane</keyword>
<dbReference type="Pfam" id="PF01554">
    <property type="entry name" value="MatE"/>
    <property type="match status" value="2"/>
</dbReference>
<dbReference type="InterPro" id="IPR002528">
    <property type="entry name" value="MATE_fam"/>
</dbReference>
<evidence type="ECO:0000256" key="5">
    <source>
        <dbReference type="ARBA" id="ARBA00023136"/>
    </source>
</evidence>
<evidence type="ECO:0000313" key="7">
    <source>
        <dbReference type="EMBL" id="KAG2225987.1"/>
    </source>
</evidence>
<comment type="caution">
    <text evidence="7">The sequence shown here is derived from an EMBL/GenBank/DDBJ whole genome shotgun (WGS) entry which is preliminary data.</text>
</comment>
<evidence type="ECO:0000256" key="4">
    <source>
        <dbReference type="ARBA" id="ARBA00022989"/>
    </source>
</evidence>
<dbReference type="InterPro" id="IPR045069">
    <property type="entry name" value="MATE_euk"/>
</dbReference>
<feature type="transmembrane region" description="Helical" evidence="6">
    <location>
        <begin position="248"/>
        <end position="269"/>
    </location>
</feature>
<sequence>MLNHLQFLSSTNFTSNSELRRTSSNDDTYTSLLLHDHNNNPPNKKKRDYYSTAATIDQLVVDNHQVDVEVQKKEDDSIHSLSAKAVIQEFKILMQVSNPAVLTYMLQYSLQTGSVLVVGRLGSQELAASVFAFMFATITGWLLGLGGSTALDTLGSQLWGASNDKSYIQKRREMNILLQRTCILLNVCFIPVAVLWYFVEPVLLLLGQDALLCQMVQEFLRYAIPGTPAYIGFEAIKKYLQAQEILPHASTITLMMCSPLNVLITYLFVHTLDLGFIGAPIASSLTHWIMLFVLIGFMCIFGDSNHKEAEWGLWPIHREAFKQWKEFLGLAIPGIISLGSEYAAFEVVTVLVGLLDSSTTMAAQSIIVIADDLLCTVPLGISVATTTRVGYWLGRGLHSHAKMSSIVSTILAFLIGVISAIVLLATKNIFGFLFSEDMAVVALVSKVLPFLAIFQMVDGVAGASGGALRGSGCQHWSATVNLIGYYIFALPLGVFLSFGSPHLELTGLWTALCAGLLAISSIQTIFLLRMNWQRQVDICTLRLNKQ</sequence>
<evidence type="ECO:0000256" key="2">
    <source>
        <dbReference type="ARBA" id="ARBA00010199"/>
    </source>
</evidence>
<comment type="subcellular location">
    <subcellularLocation>
        <location evidence="1">Membrane</location>
        <topology evidence="1">Multi-pass membrane protein</topology>
    </subcellularLocation>
</comment>
<dbReference type="EMBL" id="JAEPRB010000021">
    <property type="protein sequence ID" value="KAG2225987.1"/>
    <property type="molecule type" value="Genomic_DNA"/>
</dbReference>
<name>A0A8H7SD23_9FUNG</name>
<feature type="transmembrane region" description="Helical" evidence="6">
    <location>
        <begin position="438"/>
        <end position="457"/>
    </location>
</feature>
<dbReference type="GO" id="GO:0015297">
    <property type="term" value="F:antiporter activity"/>
    <property type="evidence" value="ECO:0007669"/>
    <property type="project" value="InterPro"/>
</dbReference>
<feature type="transmembrane region" description="Helical" evidence="6">
    <location>
        <begin position="406"/>
        <end position="426"/>
    </location>
</feature>
<feature type="transmembrane region" description="Helical" evidence="6">
    <location>
        <begin position="361"/>
        <end position="385"/>
    </location>
</feature>
<feature type="transmembrane region" description="Helical" evidence="6">
    <location>
        <begin position="176"/>
        <end position="199"/>
    </location>
</feature>